<evidence type="ECO:0000313" key="12">
    <source>
        <dbReference type="Proteomes" id="UP000008672"/>
    </source>
</evidence>
<dbReference type="InterPro" id="IPR050457">
    <property type="entry name" value="ZnFinger_BTB_dom_contain"/>
</dbReference>
<evidence type="ECO:0000256" key="7">
    <source>
        <dbReference type="PROSITE-ProRule" id="PRU00042"/>
    </source>
</evidence>
<feature type="compositionally biased region" description="Low complexity" evidence="8">
    <location>
        <begin position="131"/>
        <end position="147"/>
    </location>
</feature>
<protein>
    <recommendedName>
        <fullName evidence="13">Zinc finger and BTB domain containing 22</fullName>
    </recommendedName>
</protein>
<dbReference type="PANTHER" id="PTHR46105">
    <property type="entry name" value="AGAP004733-PA"/>
    <property type="match status" value="1"/>
</dbReference>
<keyword evidence="3" id="KW-0677">Repeat</keyword>
<dbReference type="SUPFAM" id="SSF57667">
    <property type="entry name" value="beta-beta-alpha zinc fingers"/>
    <property type="match status" value="1"/>
</dbReference>
<evidence type="ECO:0000256" key="5">
    <source>
        <dbReference type="ARBA" id="ARBA00022833"/>
    </source>
</evidence>
<dbReference type="InterPro" id="IPR000210">
    <property type="entry name" value="BTB/POZ_dom"/>
</dbReference>
<evidence type="ECO:0000259" key="9">
    <source>
        <dbReference type="PROSITE" id="PS50097"/>
    </source>
</evidence>
<keyword evidence="12" id="KW-1185">Reference proteome</keyword>
<dbReference type="PROSITE" id="PS00028">
    <property type="entry name" value="ZINC_FINGER_C2H2_1"/>
    <property type="match status" value="1"/>
</dbReference>
<name>H3A1S3_LATCH</name>
<gene>
    <name evidence="11" type="primary">LOC102350461</name>
</gene>
<keyword evidence="2" id="KW-0479">Metal-binding</keyword>
<dbReference type="SMART" id="SM00225">
    <property type="entry name" value="BTB"/>
    <property type="match status" value="1"/>
</dbReference>
<keyword evidence="5" id="KW-0862">Zinc</keyword>
<dbReference type="Proteomes" id="UP000008672">
    <property type="component" value="Unassembled WGS sequence"/>
</dbReference>
<evidence type="ECO:0000256" key="1">
    <source>
        <dbReference type="ARBA" id="ARBA00004123"/>
    </source>
</evidence>
<evidence type="ECO:0000256" key="2">
    <source>
        <dbReference type="ARBA" id="ARBA00022723"/>
    </source>
</evidence>
<evidence type="ECO:0000313" key="11">
    <source>
        <dbReference type="Ensembl" id="ENSLACP00000003594.1"/>
    </source>
</evidence>
<evidence type="ECO:0000256" key="3">
    <source>
        <dbReference type="ARBA" id="ARBA00022737"/>
    </source>
</evidence>
<dbReference type="FunFam" id="3.30.160.60:FF:000145">
    <property type="entry name" value="Zinc finger protein 574"/>
    <property type="match status" value="1"/>
</dbReference>
<dbReference type="Gene3D" id="3.30.160.60">
    <property type="entry name" value="Classic Zinc Finger"/>
    <property type="match status" value="1"/>
</dbReference>
<dbReference type="InterPro" id="IPR036236">
    <property type="entry name" value="Znf_C2H2_sf"/>
</dbReference>
<evidence type="ECO:0000256" key="4">
    <source>
        <dbReference type="ARBA" id="ARBA00022771"/>
    </source>
</evidence>
<dbReference type="Pfam" id="PF00651">
    <property type="entry name" value="BTB"/>
    <property type="match status" value="1"/>
</dbReference>
<dbReference type="PROSITE" id="PS50157">
    <property type="entry name" value="ZINC_FINGER_C2H2_2"/>
    <property type="match status" value="1"/>
</dbReference>
<dbReference type="PANTHER" id="PTHR46105:SF13">
    <property type="entry name" value="ZINC FINGER AND BTB DOMAIN-CONTAINING PROTEIN 9"/>
    <property type="match status" value="1"/>
</dbReference>
<evidence type="ECO:0008006" key="13">
    <source>
        <dbReference type="Google" id="ProtNLM"/>
    </source>
</evidence>
<dbReference type="SUPFAM" id="SSF54695">
    <property type="entry name" value="POZ domain"/>
    <property type="match status" value="1"/>
</dbReference>
<feature type="domain" description="C2H2-type" evidence="10">
    <location>
        <begin position="363"/>
        <end position="390"/>
    </location>
</feature>
<dbReference type="SMART" id="SM00355">
    <property type="entry name" value="ZnF_C2H2"/>
    <property type="match status" value="2"/>
</dbReference>
<proteinExistence type="predicted"/>
<dbReference type="InterPro" id="IPR011333">
    <property type="entry name" value="SKP1/BTB/POZ_sf"/>
</dbReference>
<keyword evidence="6" id="KW-0539">Nucleus</keyword>
<feature type="region of interest" description="Disordered" evidence="8">
    <location>
        <begin position="234"/>
        <end position="255"/>
    </location>
</feature>
<keyword evidence="4 7" id="KW-0863">Zinc-finger</keyword>
<dbReference type="InterPro" id="IPR013087">
    <property type="entry name" value="Znf_C2H2_type"/>
</dbReference>
<sequence length="427" mass="47953">MDLEDGELQIDFLNYNATLLDNLNKHRLQGRFCDIAVHLQGRVFKAHKVVLAASSRYFHDQLLLSDLGTVLLPDVLDPTIFERILVSAYTGRLRLTPDNLGGYLTVGSFLQMWHVVDKCNELLKNGCLLSRPPRSSRSSENQSPSSSNYFNCKDAGDPWNPEGSLRDVFSSQEASSARHVLSEKSQEGDESGFSIRTICIDDDLDISSGPSCSFSNSADAPSSVSQQVKQEITEEEEEQHRCKEDGRRFPANGIPAGPLEQLINIAEIRSLSGLEFGIDNGESADFSLGSLHLEGQPEKAVEEAPVLECRSLSHKPPGQLSHGPVEHMSRHGKKIYGCLCGKRFPEKGRRDRHVILRISMRPFACTLCNKKFKLKHHLNEHMVVHMDRQLHECQTCGKKFKMYDCFQRHRENCQRLNNAVVEGKQAP</sequence>
<accession>H3A1S3</accession>
<dbReference type="EMBL" id="AFYH01115884">
    <property type="status" value="NOT_ANNOTATED_CDS"/>
    <property type="molecule type" value="Genomic_DNA"/>
</dbReference>
<dbReference type="GeneID" id="102350461"/>
<reference evidence="11" key="3">
    <citation type="submission" date="2025-09" db="UniProtKB">
        <authorList>
            <consortium name="Ensembl"/>
        </authorList>
    </citation>
    <scope>IDENTIFICATION</scope>
</reference>
<evidence type="ECO:0000256" key="6">
    <source>
        <dbReference type="ARBA" id="ARBA00023242"/>
    </source>
</evidence>
<dbReference type="RefSeq" id="XP_006000992.1">
    <property type="nucleotide sequence ID" value="XM_006000930.3"/>
</dbReference>
<reference evidence="12" key="1">
    <citation type="submission" date="2011-08" db="EMBL/GenBank/DDBJ databases">
        <title>The draft genome of Latimeria chalumnae.</title>
        <authorList>
            <person name="Di Palma F."/>
            <person name="Alfoldi J."/>
            <person name="Johnson J."/>
            <person name="Berlin A."/>
            <person name="Gnerre S."/>
            <person name="Jaffe D."/>
            <person name="MacCallum I."/>
            <person name="Young S."/>
            <person name="Walker B.J."/>
            <person name="Lander E."/>
            <person name="Lindblad-Toh K."/>
        </authorList>
    </citation>
    <scope>NUCLEOTIDE SEQUENCE [LARGE SCALE GENOMIC DNA]</scope>
    <source>
        <strain evidence="12">Wild caught</strain>
    </source>
</reference>
<dbReference type="Ensembl" id="ENSLACT00000003626.1">
    <property type="protein sequence ID" value="ENSLACP00000003594.1"/>
    <property type="gene ID" value="ENSLACG00000003201.1"/>
</dbReference>
<dbReference type="GeneTree" id="ENSGT00940000160991"/>
<feature type="region of interest" description="Disordered" evidence="8">
    <location>
        <begin position="131"/>
        <end position="153"/>
    </location>
</feature>
<feature type="compositionally biased region" description="Basic and acidic residues" evidence="8">
    <location>
        <begin position="238"/>
        <end position="248"/>
    </location>
</feature>
<evidence type="ECO:0000259" key="10">
    <source>
        <dbReference type="PROSITE" id="PS50157"/>
    </source>
</evidence>
<feature type="domain" description="BTB" evidence="9">
    <location>
        <begin position="33"/>
        <end position="97"/>
    </location>
</feature>
<dbReference type="HOGENOM" id="CLU_029118_2_0_1"/>
<dbReference type="GO" id="GO:0000981">
    <property type="term" value="F:DNA-binding transcription factor activity, RNA polymerase II-specific"/>
    <property type="evidence" value="ECO:0007669"/>
    <property type="project" value="TreeGrafter"/>
</dbReference>
<reference evidence="11" key="2">
    <citation type="submission" date="2025-08" db="UniProtKB">
        <authorList>
            <consortium name="Ensembl"/>
        </authorList>
    </citation>
    <scope>IDENTIFICATION</scope>
</reference>
<dbReference type="OrthoDB" id="3437960at2759"/>
<dbReference type="KEGG" id="lcm:102350461"/>
<organism evidence="11 12">
    <name type="scientific">Latimeria chalumnae</name>
    <name type="common">Coelacanth</name>
    <dbReference type="NCBI Taxonomy" id="7897"/>
    <lineage>
        <taxon>Eukaryota</taxon>
        <taxon>Metazoa</taxon>
        <taxon>Chordata</taxon>
        <taxon>Craniata</taxon>
        <taxon>Vertebrata</taxon>
        <taxon>Euteleostomi</taxon>
        <taxon>Coelacanthiformes</taxon>
        <taxon>Coelacanthidae</taxon>
        <taxon>Latimeria</taxon>
    </lineage>
</organism>
<evidence type="ECO:0000256" key="8">
    <source>
        <dbReference type="SAM" id="MobiDB-lite"/>
    </source>
</evidence>
<dbReference type="AlphaFoldDB" id="H3A1S3"/>
<dbReference type="PROSITE" id="PS50097">
    <property type="entry name" value="BTB"/>
    <property type="match status" value="1"/>
</dbReference>
<dbReference type="GO" id="GO:0000978">
    <property type="term" value="F:RNA polymerase II cis-regulatory region sequence-specific DNA binding"/>
    <property type="evidence" value="ECO:0007669"/>
    <property type="project" value="TreeGrafter"/>
</dbReference>
<dbReference type="Gene3D" id="3.30.710.10">
    <property type="entry name" value="Potassium Channel Kv1.1, Chain A"/>
    <property type="match status" value="1"/>
</dbReference>
<dbReference type="GO" id="GO:0005634">
    <property type="term" value="C:nucleus"/>
    <property type="evidence" value="ECO:0007669"/>
    <property type="project" value="UniProtKB-SubCell"/>
</dbReference>
<dbReference type="GO" id="GO:0008270">
    <property type="term" value="F:zinc ion binding"/>
    <property type="evidence" value="ECO:0007669"/>
    <property type="project" value="UniProtKB-KW"/>
</dbReference>
<comment type="subcellular location">
    <subcellularLocation>
        <location evidence="1">Nucleus</location>
    </subcellularLocation>
</comment>
<dbReference type="InParanoid" id="H3A1S3"/>
<dbReference type="OMA" id="FSIRTIC"/>
<dbReference type="eggNOG" id="KOG1721">
    <property type="taxonomic scope" value="Eukaryota"/>
</dbReference>